<reference evidence="3 4" key="1">
    <citation type="submission" date="2020-08" db="EMBL/GenBank/DDBJ databases">
        <title>Genomic Encyclopedia of Type Strains, Phase IV (KMG-IV): sequencing the most valuable type-strain genomes for metagenomic binning, comparative biology and taxonomic classification.</title>
        <authorList>
            <person name="Goeker M."/>
        </authorList>
    </citation>
    <scope>NUCLEOTIDE SEQUENCE [LARGE SCALE GENOMIC DNA]</scope>
    <source>
        <strain evidence="3 4">DSM 27057</strain>
    </source>
</reference>
<accession>A0A7W6G7R0</accession>
<dbReference type="AlphaFoldDB" id="A0A7W6G7R0"/>
<dbReference type="InterPro" id="IPR011006">
    <property type="entry name" value="CheY-like_superfamily"/>
</dbReference>
<protein>
    <submittedName>
        <fullName evidence="3">DNA-binding response OmpR family regulator</fullName>
    </submittedName>
</protein>
<organism evidence="3 4">
    <name type="scientific">Novosphingobium sediminicola</name>
    <dbReference type="NCBI Taxonomy" id="563162"/>
    <lineage>
        <taxon>Bacteria</taxon>
        <taxon>Pseudomonadati</taxon>
        <taxon>Pseudomonadota</taxon>
        <taxon>Alphaproteobacteria</taxon>
        <taxon>Sphingomonadales</taxon>
        <taxon>Sphingomonadaceae</taxon>
        <taxon>Novosphingobium</taxon>
    </lineage>
</organism>
<dbReference type="PROSITE" id="PS50110">
    <property type="entry name" value="RESPONSE_REGULATORY"/>
    <property type="match status" value="1"/>
</dbReference>
<evidence type="ECO:0000313" key="4">
    <source>
        <dbReference type="Proteomes" id="UP000548867"/>
    </source>
</evidence>
<dbReference type="GO" id="GO:0003677">
    <property type="term" value="F:DNA binding"/>
    <property type="evidence" value="ECO:0007669"/>
    <property type="project" value="UniProtKB-KW"/>
</dbReference>
<sequence length="122" mass="13445">MTHALIIDDNMIFSHSVQKRLEGIGFRSFDKTWTEAQALTAADRRNPDLIVIGDDVEEGSALRAAQAITEKVPVPVLMVTADPIRAKLAIEDQGTVKGPFLLNQIEEAVKQARHVSPRSLDE</sequence>
<comment type="caution">
    <text evidence="1">Lacks conserved residue(s) required for the propagation of feature annotation.</text>
</comment>
<dbReference type="Proteomes" id="UP000548867">
    <property type="component" value="Unassembled WGS sequence"/>
</dbReference>
<evidence type="ECO:0000313" key="3">
    <source>
        <dbReference type="EMBL" id="MBB3957174.1"/>
    </source>
</evidence>
<gene>
    <name evidence="3" type="ORF">GGR38_004148</name>
</gene>
<dbReference type="InterPro" id="IPR001789">
    <property type="entry name" value="Sig_transdc_resp-reg_receiver"/>
</dbReference>
<dbReference type="EMBL" id="JACIDX010000020">
    <property type="protein sequence ID" value="MBB3957174.1"/>
    <property type="molecule type" value="Genomic_DNA"/>
</dbReference>
<evidence type="ECO:0000256" key="1">
    <source>
        <dbReference type="PROSITE-ProRule" id="PRU00169"/>
    </source>
</evidence>
<proteinExistence type="predicted"/>
<keyword evidence="4" id="KW-1185">Reference proteome</keyword>
<dbReference type="Gene3D" id="3.40.50.2300">
    <property type="match status" value="1"/>
</dbReference>
<name>A0A7W6G7R0_9SPHN</name>
<dbReference type="SUPFAM" id="SSF52172">
    <property type="entry name" value="CheY-like"/>
    <property type="match status" value="1"/>
</dbReference>
<dbReference type="GO" id="GO:0000160">
    <property type="term" value="P:phosphorelay signal transduction system"/>
    <property type="evidence" value="ECO:0007669"/>
    <property type="project" value="InterPro"/>
</dbReference>
<feature type="domain" description="Response regulatory" evidence="2">
    <location>
        <begin position="3"/>
        <end position="113"/>
    </location>
</feature>
<keyword evidence="3" id="KW-0238">DNA-binding</keyword>
<evidence type="ECO:0000259" key="2">
    <source>
        <dbReference type="PROSITE" id="PS50110"/>
    </source>
</evidence>
<dbReference type="RefSeq" id="WP_183628237.1">
    <property type="nucleotide sequence ID" value="NZ_JACIDX010000020.1"/>
</dbReference>
<comment type="caution">
    <text evidence="3">The sequence shown here is derived from an EMBL/GenBank/DDBJ whole genome shotgun (WGS) entry which is preliminary data.</text>
</comment>